<reference evidence="2 3" key="1">
    <citation type="journal article" date="2021" name="Hortic Res">
        <title>The domestication of Cucurbita argyrosperma as revealed by the genome of its wild relative.</title>
        <authorList>
            <person name="Barrera-Redondo J."/>
            <person name="Sanchez-de la Vega G."/>
            <person name="Aguirre-Liguori J.A."/>
            <person name="Castellanos-Morales G."/>
            <person name="Gutierrez-Guerrero Y.T."/>
            <person name="Aguirre-Dugua X."/>
            <person name="Aguirre-Planter E."/>
            <person name="Tenaillon M.I."/>
            <person name="Lira-Saade R."/>
            <person name="Eguiarte L.E."/>
        </authorList>
    </citation>
    <scope>NUCLEOTIDE SEQUENCE [LARGE SCALE GENOMIC DNA]</scope>
    <source>
        <strain evidence="2">JBR-2021</strain>
    </source>
</reference>
<dbReference type="EMBL" id="JAGKQH010000017">
    <property type="protein sequence ID" value="KAG6574834.1"/>
    <property type="molecule type" value="Genomic_DNA"/>
</dbReference>
<dbReference type="AlphaFoldDB" id="A0AAV6M2P3"/>
<keyword evidence="1" id="KW-0812">Transmembrane</keyword>
<proteinExistence type="predicted"/>
<gene>
    <name evidence="2" type="ORF">SDJN03_25473</name>
</gene>
<evidence type="ECO:0000313" key="3">
    <source>
        <dbReference type="Proteomes" id="UP000685013"/>
    </source>
</evidence>
<keyword evidence="1" id="KW-0472">Membrane</keyword>
<comment type="caution">
    <text evidence="2">The sequence shown here is derived from an EMBL/GenBank/DDBJ whole genome shotgun (WGS) entry which is preliminary data.</text>
</comment>
<keyword evidence="3" id="KW-1185">Reference proteome</keyword>
<name>A0AAV6M2P3_9ROSI</name>
<feature type="non-terminal residue" evidence="2">
    <location>
        <position position="1"/>
    </location>
</feature>
<protein>
    <submittedName>
        <fullName evidence="2">Uncharacterized protein</fullName>
    </submittedName>
</protein>
<sequence length="78" mass="8572">MLMQRNPSYFRPYSVSHIKSFLLTHELNKTQTTEVLSLFLPRCICFCTALTAATLAALAALFAAATARFTLSSTLPTS</sequence>
<feature type="transmembrane region" description="Helical" evidence="1">
    <location>
        <begin position="39"/>
        <end position="65"/>
    </location>
</feature>
<accession>A0AAV6M2P3</accession>
<organism evidence="2 3">
    <name type="scientific">Cucurbita argyrosperma subsp. sororia</name>
    <dbReference type="NCBI Taxonomy" id="37648"/>
    <lineage>
        <taxon>Eukaryota</taxon>
        <taxon>Viridiplantae</taxon>
        <taxon>Streptophyta</taxon>
        <taxon>Embryophyta</taxon>
        <taxon>Tracheophyta</taxon>
        <taxon>Spermatophyta</taxon>
        <taxon>Magnoliopsida</taxon>
        <taxon>eudicotyledons</taxon>
        <taxon>Gunneridae</taxon>
        <taxon>Pentapetalae</taxon>
        <taxon>rosids</taxon>
        <taxon>fabids</taxon>
        <taxon>Cucurbitales</taxon>
        <taxon>Cucurbitaceae</taxon>
        <taxon>Cucurbiteae</taxon>
        <taxon>Cucurbita</taxon>
    </lineage>
</organism>
<evidence type="ECO:0000256" key="1">
    <source>
        <dbReference type="SAM" id="Phobius"/>
    </source>
</evidence>
<dbReference type="Proteomes" id="UP000685013">
    <property type="component" value="Chromosome 17"/>
</dbReference>
<keyword evidence="1" id="KW-1133">Transmembrane helix</keyword>
<evidence type="ECO:0000313" key="2">
    <source>
        <dbReference type="EMBL" id="KAG6574834.1"/>
    </source>
</evidence>